<organism evidence="1 2">
    <name type="scientific">Crucibulum laeve</name>
    <dbReference type="NCBI Taxonomy" id="68775"/>
    <lineage>
        <taxon>Eukaryota</taxon>
        <taxon>Fungi</taxon>
        <taxon>Dikarya</taxon>
        <taxon>Basidiomycota</taxon>
        <taxon>Agaricomycotina</taxon>
        <taxon>Agaricomycetes</taxon>
        <taxon>Agaricomycetidae</taxon>
        <taxon>Agaricales</taxon>
        <taxon>Agaricineae</taxon>
        <taxon>Nidulariaceae</taxon>
        <taxon>Crucibulum</taxon>
    </lineage>
</organism>
<keyword evidence="2" id="KW-1185">Reference proteome</keyword>
<name>A0A5C3LKK2_9AGAR</name>
<accession>A0A5C3LKK2</accession>
<evidence type="ECO:0000313" key="1">
    <source>
        <dbReference type="EMBL" id="TFK33172.1"/>
    </source>
</evidence>
<evidence type="ECO:0000313" key="2">
    <source>
        <dbReference type="Proteomes" id="UP000308652"/>
    </source>
</evidence>
<protein>
    <submittedName>
        <fullName evidence="1">Uncharacterized protein</fullName>
    </submittedName>
</protein>
<gene>
    <name evidence="1" type="ORF">BDQ12DRAFT_728047</name>
</gene>
<dbReference type="OrthoDB" id="2692435at2759"/>
<dbReference type="Pfam" id="PF14223">
    <property type="entry name" value="Retrotran_gag_2"/>
    <property type="match status" value="1"/>
</dbReference>
<proteinExistence type="predicted"/>
<dbReference type="Proteomes" id="UP000308652">
    <property type="component" value="Unassembled WGS sequence"/>
</dbReference>
<reference evidence="1 2" key="1">
    <citation type="journal article" date="2019" name="Nat. Ecol. Evol.">
        <title>Megaphylogeny resolves global patterns of mushroom evolution.</title>
        <authorList>
            <person name="Varga T."/>
            <person name="Krizsan K."/>
            <person name="Foldi C."/>
            <person name="Dima B."/>
            <person name="Sanchez-Garcia M."/>
            <person name="Sanchez-Ramirez S."/>
            <person name="Szollosi G.J."/>
            <person name="Szarkandi J.G."/>
            <person name="Papp V."/>
            <person name="Albert L."/>
            <person name="Andreopoulos W."/>
            <person name="Angelini C."/>
            <person name="Antonin V."/>
            <person name="Barry K.W."/>
            <person name="Bougher N.L."/>
            <person name="Buchanan P."/>
            <person name="Buyck B."/>
            <person name="Bense V."/>
            <person name="Catcheside P."/>
            <person name="Chovatia M."/>
            <person name="Cooper J."/>
            <person name="Damon W."/>
            <person name="Desjardin D."/>
            <person name="Finy P."/>
            <person name="Geml J."/>
            <person name="Haridas S."/>
            <person name="Hughes K."/>
            <person name="Justo A."/>
            <person name="Karasinski D."/>
            <person name="Kautmanova I."/>
            <person name="Kiss B."/>
            <person name="Kocsube S."/>
            <person name="Kotiranta H."/>
            <person name="LaButti K.M."/>
            <person name="Lechner B.E."/>
            <person name="Liimatainen K."/>
            <person name="Lipzen A."/>
            <person name="Lukacs Z."/>
            <person name="Mihaltcheva S."/>
            <person name="Morgado L.N."/>
            <person name="Niskanen T."/>
            <person name="Noordeloos M.E."/>
            <person name="Ohm R.A."/>
            <person name="Ortiz-Santana B."/>
            <person name="Ovrebo C."/>
            <person name="Racz N."/>
            <person name="Riley R."/>
            <person name="Savchenko A."/>
            <person name="Shiryaev A."/>
            <person name="Soop K."/>
            <person name="Spirin V."/>
            <person name="Szebenyi C."/>
            <person name="Tomsovsky M."/>
            <person name="Tulloss R.E."/>
            <person name="Uehling J."/>
            <person name="Grigoriev I.V."/>
            <person name="Vagvolgyi C."/>
            <person name="Papp T."/>
            <person name="Martin F.M."/>
            <person name="Miettinen O."/>
            <person name="Hibbett D.S."/>
            <person name="Nagy L.G."/>
        </authorList>
    </citation>
    <scope>NUCLEOTIDE SEQUENCE [LARGE SCALE GENOMIC DNA]</scope>
    <source>
        <strain evidence="1 2">CBS 166.37</strain>
    </source>
</reference>
<dbReference type="EMBL" id="ML213654">
    <property type="protein sequence ID" value="TFK33172.1"/>
    <property type="molecule type" value="Genomic_DNA"/>
</dbReference>
<dbReference type="AlphaFoldDB" id="A0A5C3LKK2"/>
<dbReference type="STRING" id="68775.A0A5C3LKK2"/>
<sequence>MGPNTNTIKVTKLVKLKEDGLNWSTYKDQIMTQLNSKDLHQHVLGMAIVPINIVKHEGWFYDPSDVKFEEPLSSTSINYFENAVTNYLKNEGVGCNILNTTIPAAIYCQLCHLPNLTTKWDKLCKIYEHHGNTVQQDLLAKLQAFKYAGGSMRAHLSAMQEVCNNLANNDFDVTDSQFIAYIRSSLKNNPEFWVLILSLDGAMETVGRKLTSDVLMWHLIN</sequence>